<evidence type="ECO:0000259" key="16">
    <source>
        <dbReference type="Pfam" id="PF14849"/>
    </source>
</evidence>
<comment type="function">
    <text evidence="13">Required for the insertion and/or proper folding and/or complex formation of integral membrane proteins into the membrane. Involved in integration of membrane proteins that insert both dependently and independently of the Sec translocase complex, as well as at least some lipoproteins. Aids folding of multispanning membrane proteins.</text>
</comment>
<feature type="compositionally biased region" description="Low complexity" evidence="14">
    <location>
        <begin position="39"/>
        <end position="53"/>
    </location>
</feature>
<keyword evidence="4 13" id="KW-0813">Transport</keyword>
<keyword evidence="9 13" id="KW-0472">Membrane</keyword>
<keyword evidence="6 13" id="KW-0812">Transmembrane</keyword>
<dbReference type="NCBIfam" id="NF002353">
    <property type="entry name" value="PRK01318.1-4"/>
    <property type="match status" value="1"/>
</dbReference>
<evidence type="ECO:0000256" key="6">
    <source>
        <dbReference type="ARBA" id="ARBA00022692"/>
    </source>
</evidence>
<evidence type="ECO:0000259" key="15">
    <source>
        <dbReference type="Pfam" id="PF02096"/>
    </source>
</evidence>
<organism evidence="17 18">
    <name type="scientific">Acidiphilium multivorum (strain DSM 11245 / JCM 8867 / NBRC 100883 / AIU 301)</name>
    <dbReference type="NCBI Taxonomy" id="926570"/>
    <lineage>
        <taxon>Bacteria</taxon>
        <taxon>Pseudomonadati</taxon>
        <taxon>Pseudomonadota</taxon>
        <taxon>Alphaproteobacteria</taxon>
        <taxon>Acetobacterales</taxon>
        <taxon>Acidocellaceae</taxon>
        <taxon>Acidiphilium</taxon>
    </lineage>
</organism>
<dbReference type="Gene3D" id="2.70.98.90">
    <property type="match status" value="1"/>
</dbReference>
<feature type="transmembrane region" description="Helical" evidence="13">
    <location>
        <begin position="549"/>
        <end position="569"/>
    </location>
</feature>
<name>F0J1J0_ACIMA</name>
<evidence type="ECO:0000256" key="8">
    <source>
        <dbReference type="ARBA" id="ARBA00022989"/>
    </source>
</evidence>
<dbReference type="InterPro" id="IPR028055">
    <property type="entry name" value="YidC/Oxa/ALB_C"/>
</dbReference>
<dbReference type="GO" id="GO:0032977">
    <property type="term" value="F:membrane insertase activity"/>
    <property type="evidence" value="ECO:0007669"/>
    <property type="project" value="InterPro"/>
</dbReference>
<dbReference type="AlphaFoldDB" id="F0J1J0"/>
<evidence type="ECO:0000313" key="17">
    <source>
        <dbReference type="EMBL" id="BAJ81733.1"/>
    </source>
</evidence>
<dbReference type="GO" id="GO:0015031">
    <property type="term" value="P:protein transport"/>
    <property type="evidence" value="ECO:0007669"/>
    <property type="project" value="UniProtKB-KW"/>
</dbReference>
<feature type="region of interest" description="Disordered" evidence="14">
    <location>
        <begin position="34"/>
        <end position="63"/>
    </location>
</feature>
<dbReference type="PANTHER" id="PTHR12428:SF65">
    <property type="entry name" value="CYTOCHROME C OXIDASE ASSEMBLY PROTEIN COX18, MITOCHONDRIAL"/>
    <property type="match status" value="1"/>
</dbReference>
<feature type="transmembrane region" description="Helical" evidence="13">
    <location>
        <begin position="385"/>
        <end position="404"/>
    </location>
</feature>
<dbReference type="NCBIfam" id="TIGR03592">
    <property type="entry name" value="yidC_oxa1_cterm"/>
    <property type="match status" value="1"/>
</dbReference>
<dbReference type="HAMAP" id="MF_01810">
    <property type="entry name" value="YidC_type1"/>
    <property type="match status" value="1"/>
</dbReference>
<dbReference type="GO" id="GO:0051205">
    <property type="term" value="P:protein insertion into membrane"/>
    <property type="evidence" value="ECO:0007669"/>
    <property type="project" value="TreeGrafter"/>
</dbReference>
<dbReference type="RefSeq" id="WP_012039836.1">
    <property type="nucleotide sequence ID" value="NC_015186.1"/>
</dbReference>
<evidence type="ECO:0000256" key="5">
    <source>
        <dbReference type="ARBA" id="ARBA00022475"/>
    </source>
</evidence>
<sequence length="601" mass="65356">MDNRRLLYSISISLVILVLFQVIASYVLPPPKKAPPHPATQTAQTQPVSGQPAPGVPAPSAVPPAAAPGGVAAKIPAGPRLAISTPLLRGSMSLVGARLDDLVLTRYHQTVKKTSPLVQLLSQAGTAKSYYVQFGWDAAPGSSLKVPGPDTVWTSSGGDLSPAHPVTLSWNNGAGVTFELKLAVDRQYLFTVQQRVINHGAAAVEVYPWSRIRRDFLPEEPGSFTLHKGPIGVFHGTLHEMGYEGVKSGGKHPAAGDAPGTAYQTTNLGGWAGITGKYWLTALIPSQGREVIGAYRYLADPGQPEHGGYQVDYMTAKPVDAAPGATASTTTHVFAGAKVLSILSHYETQYRIPLFERAIDFGWFFFLTKPIFIALDYLAGVFGNMGVAIIVFTIGLKLVLFPLVRTSYRSMARMRAITPKVQALRERYKDDQMQQQKEIMALYKAEGVNPAAGCLPMLPQIPIFFSLYKVIFISIGMRHAPFVLWIHDLSAEDPTNIFNLFGLLPFHPSALSPFLHLGILPIIMGITMWGQQRLNPPPPDPTQAKMMQFMPVIFTFMLGRFAAGLVLYYCVNNTLTILQQWTIMRGTNAAPRAAANLNAKG</sequence>
<evidence type="ECO:0000256" key="2">
    <source>
        <dbReference type="ARBA" id="ARBA00010527"/>
    </source>
</evidence>
<dbReference type="CDD" id="cd19961">
    <property type="entry name" value="EcYidC-like_peri"/>
    <property type="match status" value="1"/>
</dbReference>
<evidence type="ECO:0000256" key="11">
    <source>
        <dbReference type="ARBA" id="ARBA00033245"/>
    </source>
</evidence>
<accession>F0J1J0</accession>
<feature type="compositionally biased region" description="Pro residues" evidence="14">
    <location>
        <begin position="54"/>
        <end position="63"/>
    </location>
</feature>
<dbReference type="GO" id="GO:0005886">
    <property type="term" value="C:plasma membrane"/>
    <property type="evidence" value="ECO:0007669"/>
    <property type="project" value="UniProtKB-SubCell"/>
</dbReference>
<evidence type="ECO:0000256" key="1">
    <source>
        <dbReference type="ARBA" id="ARBA00004429"/>
    </source>
</evidence>
<dbReference type="PRINTS" id="PR01900">
    <property type="entry name" value="YIDCPROTEIN"/>
</dbReference>
<feature type="transmembrane region" description="Helical" evidence="13">
    <location>
        <begin position="506"/>
        <end position="529"/>
    </location>
</feature>
<dbReference type="InterPro" id="IPR038221">
    <property type="entry name" value="YidC_periplasmic_sf"/>
</dbReference>
<keyword evidence="5 13" id="KW-1003">Cell membrane</keyword>
<comment type="subunit">
    <text evidence="13">Interacts with the Sec translocase complex via SecD. Specifically interacts with transmembrane segments of nascent integral membrane proteins during membrane integration.</text>
</comment>
<comment type="subcellular location">
    <subcellularLocation>
        <location evidence="1 13">Cell inner membrane</location>
        <topology evidence="1 13">Multi-pass membrane protein</topology>
    </subcellularLocation>
</comment>
<dbReference type="OrthoDB" id="9780552at2"/>
<reference evidence="17 18" key="1">
    <citation type="submission" date="2010-12" db="EMBL/GenBank/DDBJ databases">
        <title>Whole genome sequence of Acidiphilium multivorum AIU301.</title>
        <authorList>
            <person name="Narita-Yamada S."/>
            <person name="Nakamura S."/>
            <person name="Ito N."/>
            <person name="Takarada H."/>
            <person name="Katano Y."/>
            <person name="Nakazawa H."/>
            <person name="Hosoyama A."/>
            <person name="Yamada R."/>
            <person name="Fujita N."/>
        </authorList>
    </citation>
    <scope>NUCLEOTIDE SEQUENCE [LARGE SCALE GENOMIC DNA]</scope>
    <source>
        <strain evidence="18">DSM 11245 / JCM 8867 / AIU301</strain>
    </source>
</reference>
<dbReference type="SMR" id="F0J1J0"/>
<dbReference type="Proteomes" id="UP000007100">
    <property type="component" value="Chromosome"/>
</dbReference>
<feature type="domain" description="Membrane insertase YidC/Oxa/ALB C-terminal" evidence="15">
    <location>
        <begin position="385"/>
        <end position="585"/>
    </location>
</feature>
<feature type="domain" description="Membrane insertase YidC N-terminal" evidence="16">
    <location>
        <begin position="80"/>
        <end position="373"/>
    </location>
</feature>
<evidence type="ECO:0000256" key="13">
    <source>
        <dbReference type="HAMAP-Rule" id="MF_01810"/>
    </source>
</evidence>
<evidence type="ECO:0000313" key="18">
    <source>
        <dbReference type="Proteomes" id="UP000007100"/>
    </source>
</evidence>
<evidence type="ECO:0000256" key="14">
    <source>
        <dbReference type="SAM" id="MobiDB-lite"/>
    </source>
</evidence>
<evidence type="ECO:0000256" key="3">
    <source>
        <dbReference type="ARBA" id="ARBA00015325"/>
    </source>
</evidence>
<gene>
    <name evidence="13" type="primary">yidC</name>
    <name evidence="17" type="synonym">oxaA</name>
    <name evidence="17" type="ordered locus">ACMV_23860</name>
</gene>
<evidence type="ECO:0000256" key="10">
    <source>
        <dbReference type="ARBA" id="ARBA00023186"/>
    </source>
</evidence>
<evidence type="ECO:0000256" key="12">
    <source>
        <dbReference type="ARBA" id="ARBA00033342"/>
    </source>
</evidence>
<keyword evidence="10 13" id="KW-0143">Chaperone</keyword>
<dbReference type="InterPro" id="IPR001708">
    <property type="entry name" value="YidC/ALB3/OXA1/COX18"/>
</dbReference>
<keyword evidence="18" id="KW-1185">Reference proteome</keyword>
<keyword evidence="13" id="KW-0997">Cell inner membrane</keyword>
<keyword evidence="7 13" id="KW-0653">Protein transport</keyword>
<dbReference type="InterPro" id="IPR019998">
    <property type="entry name" value="Membr_insert_YidC"/>
</dbReference>
<dbReference type="HOGENOM" id="CLU_016535_1_0_5"/>
<evidence type="ECO:0000256" key="7">
    <source>
        <dbReference type="ARBA" id="ARBA00022927"/>
    </source>
</evidence>
<dbReference type="InterPro" id="IPR047196">
    <property type="entry name" value="YidC_ALB_C"/>
</dbReference>
<dbReference type="Pfam" id="PF02096">
    <property type="entry name" value="60KD_IMP"/>
    <property type="match status" value="1"/>
</dbReference>
<dbReference type="PANTHER" id="PTHR12428">
    <property type="entry name" value="OXA1"/>
    <property type="match status" value="1"/>
</dbReference>
<dbReference type="EMBL" id="AP012035">
    <property type="protein sequence ID" value="BAJ81733.1"/>
    <property type="molecule type" value="Genomic_DNA"/>
</dbReference>
<protein>
    <recommendedName>
        <fullName evidence="3 13">Membrane protein insertase YidC</fullName>
    </recommendedName>
    <alternativeName>
        <fullName evidence="12 13">Foldase YidC</fullName>
    </alternativeName>
    <alternativeName>
        <fullName evidence="11 13">Membrane integrase YidC</fullName>
    </alternativeName>
    <alternativeName>
        <fullName evidence="13">Membrane protein YidC</fullName>
    </alternativeName>
</protein>
<proteinExistence type="inferred from homology"/>
<dbReference type="KEGG" id="amv:ACMV_23860"/>
<dbReference type="NCBIfam" id="TIGR03593">
    <property type="entry name" value="yidC_nterm"/>
    <property type="match status" value="1"/>
</dbReference>
<dbReference type="CDD" id="cd20070">
    <property type="entry name" value="5TM_YidC_Alb3"/>
    <property type="match status" value="1"/>
</dbReference>
<comment type="similarity">
    <text evidence="2 13">Belongs to the OXA1/ALB3/YidC family. Type 1 subfamily.</text>
</comment>
<evidence type="ECO:0000256" key="9">
    <source>
        <dbReference type="ARBA" id="ARBA00023136"/>
    </source>
</evidence>
<feature type="transmembrane region" description="Helical" evidence="13">
    <location>
        <begin position="6"/>
        <end position="28"/>
    </location>
</feature>
<dbReference type="InterPro" id="IPR028053">
    <property type="entry name" value="Membr_insert_YidC_N"/>
</dbReference>
<dbReference type="Pfam" id="PF14849">
    <property type="entry name" value="YidC_periplas"/>
    <property type="match status" value="1"/>
</dbReference>
<keyword evidence="8 13" id="KW-1133">Transmembrane helix</keyword>
<evidence type="ECO:0000256" key="4">
    <source>
        <dbReference type="ARBA" id="ARBA00022448"/>
    </source>
</evidence>
<dbReference type="PRINTS" id="PR00701">
    <property type="entry name" value="60KDINNERMP"/>
</dbReference>